<dbReference type="InterPro" id="IPR024752">
    <property type="entry name" value="Myb/SANT-like_dom"/>
</dbReference>
<sequence length="311" mass="35012">MEEVEIQRDHDLWSKGLEDIFIDMVYEEIINGTLKGGKITNKDHMRLAKRITAVGMKVIDSAQVKAKLVCLKAKQQLFTDLMGQTGMGWNPKTNTMIGSTENWANALKVNPSFQQFKTHGCRKYDILCTIFGQAVATGILHHASTQEQPTSDNELPTSDEEPPISDEEQHLQELSIDVDDMDMSFRSGRPSSSTSARNSHRRQRAGTSMQLPPVISECLDAITSCAAVRANLDELLYEKMKGKRSKVEMSCKSAVGFDRHSRCIRLLDEITPPLTAEQYNLASKRLLDRVVQNGFLALSESRRSQWVWSLH</sequence>
<name>A0A2I4FXS9_JUGRE</name>
<dbReference type="PANTHER" id="PTHR47584:SF14">
    <property type="entry name" value="L10-INTERACTING MYB DOMAIN-CONTAINING PROTEIN-LIKE"/>
    <property type="match status" value="1"/>
</dbReference>
<protein>
    <submittedName>
        <fullName evidence="3">Uncharacterized protein LOC109002873</fullName>
    </submittedName>
</protein>
<dbReference type="Proteomes" id="UP000235220">
    <property type="component" value="Chromosome 2"/>
</dbReference>
<dbReference type="InterPro" id="IPR045026">
    <property type="entry name" value="LIMYB"/>
</dbReference>
<reference evidence="3" key="1">
    <citation type="submission" date="2025-08" db="UniProtKB">
        <authorList>
            <consortium name="RefSeq"/>
        </authorList>
    </citation>
    <scope>IDENTIFICATION</scope>
    <source>
        <tissue evidence="3">Leaves</tissue>
    </source>
</reference>
<dbReference type="Pfam" id="PF12776">
    <property type="entry name" value="Myb_DNA-bind_3"/>
    <property type="match status" value="1"/>
</dbReference>
<feature type="region of interest" description="Disordered" evidence="1">
    <location>
        <begin position="182"/>
        <end position="208"/>
    </location>
</feature>
<evidence type="ECO:0000313" key="2">
    <source>
        <dbReference type="Proteomes" id="UP000235220"/>
    </source>
</evidence>
<evidence type="ECO:0000313" key="3">
    <source>
        <dbReference type="RefSeq" id="XP_018836370.1"/>
    </source>
</evidence>
<dbReference type="Gramene" id="Jr02_12380_p1">
    <property type="protein sequence ID" value="cds.Jr02_12380_p1"/>
    <property type="gene ID" value="Jr02_12380"/>
</dbReference>
<dbReference type="KEGG" id="jre:109002873"/>
<gene>
    <name evidence="3" type="primary">LOC109002873</name>
</gene>
<accession>A0A2I4FXS9</accession>
<dbReference type="GeneID" id="109002873"/>
<proteinExistence type="predicted"/>
<feature type="compositionally biased region" description="Acidic residues" evidence="1">
    <location>
        <begin position="157"/>
        <end position="166"/>
    </location>
</feature>
<evidence type="ECO:0000256" key="1">
    <source>
        <dbReference type="SAM" id="MobiDB-lite"/>
    </source>
</evidence>
<dbReference type="OrthoDB" id="686198at2759"/>
<dbReference type="STRING" id="51240.A0A2I4FXS9"/>
<keyword evidence="2" id="KW-1185">Reference proteome</keyword>
<dbReference type="PANTHER" id="PTHR47584">
    <property type="match status" value="1"/>
</dbReference>
<dbReference type="AlphaFoldDB" id="A0A2I4FXS9"/>
<feature type="compositionally biased region" description="Low complexity" evidence="1">
    <location>
        <begin position="184"/>
        <end position="197"/>
    </location>
</feature>
<dbReference type="RefSeq" id="XP_018836370.1">
    <property type="nucleotide sequence ID" value="XM_018980825.2"/>
</dbReference>
<feature type="compositionally biased region" description="Polar residues" evidence="1">
    <location>
        <begin position="143"/>
        <end position="156"/>
    </location>
</feature>
<feature type="region of interest" description="Disordered" evidence="1">
    <location>
        <begin position="143"/>
        <end position="168"/>
    </location>
</feature>
<organism evidence="2 3">
    <name type="scientific">Juglans regia</name>
    <name type="common">English walnut</name>
    <dbReference type="NCBI Taxonomy" id="51240"/>
    <lineage>
        <taxon>Eukaryota</taxon>
        <taxon>Viridiplantae</taxon>
        <taxon>Streptophyta</taxon>
        <taxon>Embryophyta</taxon>
        <taxon>Tracheophyta</taxon>
        <taxon>Spermatophyta</taxon>
        <taxon>Magnoliopsida</taxon>
        <taxon>eudicotyledons</taxon>
        <taxon>Gunneridae</taxon>
        <taxon>Pentapetalae</taxon>
        <taxon>rosids</taxon>
        <taxon>fabids</taxon>
        <taxon>Fagales</taxon>
        <taxon>Juglandaceae</taxon>
        <taxon>Juglans</taxon>
    </lineage>
</organism>